<accession>A0A0F9TL58</accession>
<gene>
    <name evidence="4" type="ORF">LCGC14_0334120</name>
</gene>
<dbReference type="Pfam" id="PF22725">
    <property type="entry name" value="GFO_IDH_MocA_C3"/>
    <property type="match status" value="1"/>
</dbReference>
<proteinExistence type="predicted"/>
<keyword evidence="1" id="KW-0560">Oxidoreductase</keyword>
<dbReference type="InterPro" id="IPR050463">
    <property type="entry name" value="Gfo/Idh/MocA_oxidrdct_glycsds"/>
</dbReference>
<dbReference type="GO" id="GO:0016491">
    <property type="term" value="F:oxidoreductase activity"/>
    <property type="evidence" value="ECO:0007669"/>
    <property type="project" value="UniProtKB-KW"/>
</dbReference>
<name>A0A0F9TL58_9ZZZZ</name>
<dbReference type="EMBL" id="LAZR01000238">
    <property type="protein sequence ID" value="KKN80029.1"/>
    <property type="molecule type" value="Genomic_DNA"/>
</dbReference>
<dbReference type="Gene3D" id="3.40.50.720">
    <property type="entry name" value="NAD(P)-binding Rossmann-like Domain"/>
    <property type="match status" value="1"/>
</dbReference>
<organism evidence="4">
    <name type="scientific">marine sediment metagenome</name>
    <dbReference type="NCBI Taxonomy" id="412755"/>
    <lineage>
        <taxon>unclassified sequences</taxon>
        <taxon>metagenomes</taxon>
        <taxon>ecological metagenomes</taxon>
    </lineage>
</organism>
<dbReference type="AlphaFoldDB" id="A0A0F9TL58"/>
<protein>
    <submittedName>
        <fullName evidence="4">Uncharacterized protein</fullName>
    </submittedName>
</protein>
<dbReference type="Gene3D" id="3.30.360.10">
    <property type="entry name" value="Dihydrodipicolinate Reductase, domain 2"/>
    <property type="match status" value="1"/>
</dbReference>
<dbReference type="InterPro" id="IPR036291">
    <property type="entry name" value="NAD(P)-bd_dom_sf"/>
</dbReference>
<dbReference type="InterPro" id="IPR000683">
    <property type="entry name" value="Gfo/Idh/MocA-like_OxRdtase_N"/>
</dbReference>
<reference evidence="4" key="1">
    <citation type="journal article" date="2015" name="Nature">
        <title>Complex archaea that bridge the gap between prokaryotes and eukaryotes.</title>
        <authorList>
            <person name="Spang A."/>
            <person name="Saw J.H."/>
            <person name="Jorgensen S.L."/>
            <person name="Zaremba-Niedzwiedzka K."/>
            <person name="Martijn J."/>
            <person name="Lind A.E."/>
            <person name="van Eijk R."/>
            <person name="Schleper C."/>
            <person name="Guy L."/>
            <person name="Ettema T.J."/>
        </authorList>
    </citation>
    <scope>NUCLEOTIDE SEQUENCE</scope>
</reference>
<dbReference type="InterPro" id="IPR055170">
    <property type="entry name" value="GFO_IDH_MocA-like_dom"/>
</dbReference>
<feature type="domain" description="GFO/IDH/MocA-like oxidoreductase" evidence="3">
    <location>
        <begin position="132"/>
        <end position="249"/>
    </location>
</feature>
<comment type="caution">
    <text evidence="4">The sequence shown here is derived from an EMBL/GenBank/DDBJ whole genome shotgun (WGS) entry which is preliminary data.</text>
</comment>
<dbReference type="SUPFAM" id="SSF55347">
    <property type="entry name" value="Glyceraldehyde-3-phosphate dehydrogenase-like, C-terminal domain"/>
    <property type="match status" value="1"/>
</dbReference>
<evidence type="ECO:0000259" key="2">
    <source>
        <dbReference type="Pfam" id="PF01408"/>
    </source>
</evidence>
<evidence type="ECO:0000313" key="4">
    <source>
        <dbReference type="EMBL" id="KKN80029.1"/>
    </source>
</evidence>
<evidence type="ECO:0000256" key="1">
    <source>
        <dbReference type="ARBA" id="ARBA00023002"/>
    </source>
</evidence>
<dbReference type="PANTHER" id="PTHR43818:SF11">
    <property type="entry name" value="BCDNA.GH03377"/>
    <property type="match status" value="1"/>
</dbReference>
<dbReference type="PANTHER" id="PTHR43818">
    <property type="entry name" value="BCDNA.GH03377"/>
    <property type="match status" value="1"/>
</dbReference>
<feature type="domain" description="Gfo/Idh/MocA-like oxidoreductase N-terminal" evidence="2">
    <location>
        <begin position="3"/>
        <end position="120"/>
    </location>
</feature>
<dbReference type="SUPFAM" id="SSF51735">
    <property type="entry name" value="NAD(P)-binding Rossmann-fold domains"/>
    <property type="match status" value="1"/>
</dbReference>
<dbReference type="Pfam" id="PF01408">
    <property type="entry name" value="GFO_IDH_MocA"/>
    <property type="match status" value="1"/>
</dbReference>
<sequence>MAIRTAIIGLGIMGRRMLEHLEKHPGYSVTAIWDPDKDACDAALNLSPSATLVASADDAIQSADMVYLACPPIPRKTYALGAARAGKAIFLEKPLGVDVAESRDMVERIKAFNVPVAVNFTQAAGAALADIDTAVKAGDLGDLVGADIILSYARWPRDWQQTADWLRFRSEGGMTREVISHFLFFCERVLGPLTLVWAKPDYPLDQDLCETHIAARLTSAQGQIVTVMGSVGGAQPDRQELTIKGTKSSRRVSDFYRDAKSTGGDFTALHKDDADPRAVSLKAQLDDLALLCSGKPNRLATMDEALRVQILVESMLTGGGNKPDATN</sequence>
<evidence type="ECO:0000259" key="3">
    <source>
        <dbReference type="Pfam" id="PF22725"/>
    </source>
</evidence>
<dbReference type="GO" id="GO:0000166">
    <property type="term" value="F:nucleotide binding"/>
    <property type="evidence" value="ECO:0007669"/>
    <property type="project" value="InterPro"/>
</dbReference>